<dbReference type="RefSeq" id="WP_040201674.1">
    <property type="nucleotide sequence ID" value="NZ_CP010311.1"/>
</dbReference>
<keyword evidence="2" id="KW-1185">Reference proteome</keyword>
<evidence type="ECO:0000313" key="1">
    <source>
        <dbReference type="EMBL" id="AJF07706.1"/>
    </source>
</evidence>
<dbReference type="STRING" id="483547.GSUB_15695"/>
<dbReference type="Proteomes" id="UP000035036">
    <property type="component" value="Chromosome"/>
</dbReference>
<dbReference type="EMBL" id="CP010311">
    <property type="protein sequence ID" value="AJF07706.1"/>
    <property type="molecule type" value="Genomic_DNA"/>
</dbReference>
<evidence type="ECO:0008006" key="3">
    <source>
        <dbReference type="Google" id="ProtNLM"/>
    </source>
</evidence>
<dbReference type="KEGG" id="gsb:GSUB_15695"/>
<gene>
    <name evidence="1" type="ORF">GSUB_15695</name>
</gene>
<reference evidence="1 2" key="1">
    <citation type="journal article" date="2015" name="Genome Announc.">
        <title>Genomes of Geoalkalibacter ferrihydriticus Z-0531T and Geoalkalibacter subterraneus Red1T, Two Haloalkaliphilic Metal-Reducing Deltaproteobacteria.</title>
        <authorList>
            <person name="Badalamenti J.P."/>
            <person name="Krajmalnik-Brown R."/>
            <person name="Torres C.I."/>
            <person name="Bond D.R."/>
        </authorList>
    </citation>
    <scope>NUCLEOTIDE SEQUENCE [LARGE SCALE GENOMIC DNA]</scope>
    <source>
        <strain evidence="1 2">Red1</strain>
    </source>
</reference>
<proteinExistence type="predicted"/>
<accession>A0A0B5FVU5</accession>
<name>A0A0B5FVU5_9BACT</name>
<dbReference type="AlphaFoldDB" id="A0A0B5FVU5"/>
<organism evidence="1 2">
    <name type="scientific">Geoalkalibacter subterraneus</name>
    <dbReference type="NCBI Taxonomy" id="483547"/>
    <lineage>
        <taxon>Bacteria</taxon>
        <taxon>Pseudomonadati</taxon>
        <taxon>Thermodesulfobacteriota</taxon>
        <taxon>Desulfuromonadia</taxon>
        <taxon>Desulfuromonadales</taxon>
        <taxon>Geoalkalibacteraceae</taxon>
        <taxon>Geoalkalibacter</taxon>
    </lineage>
</organism>
<evidence type="ECO:0000313" key="2">
    <source>
        <dbReference type="Proteomes" id="UP000035036"/>
    </source>
</evidence>
<dbReference type="HOGENOM" id="CLU_2167358_0_0_7"/>
<protein>
    <recommendedName>
        <fullName evidence="3">DZANK-type domain-containing protein</fullName>
    </recommendedName>
</protein>
<dbReference type="OrthoDB" id="5402067at2"/>
<sequence>MEKCPVCKQPQKGKYWCSHCKTVFVCPNPNCDTRISSRGLEACPRCGLLFADYIEKRKMYRICPKCKKRQGLSEIQCKFCKYFFNCPTCGHRVPSTSMLTCPRCATSLRR</sequence>